<sequence length="543" mass="60143">MSQDTVPSLSQYFGASANKEDQIDFTQELLDTTGQISNLNIEDNQKTTNKNEPEVCRIFSETPMQSKDPTEAFFDLIGNTSQMTGANKVISDLGLPTSNEETYSSSRLMVGTETDRRRDAWIPCDKTRQCLIAAATATPGTYFPQRELLTMPGVLLEEELGDAVGEAVSMCLGEAEAAQRRVLGAGDVTQDERGLRELVQTGAYRAAINLTARLLTIYGQGRGRSGHPSKHSPHSLQLWFTRVALLIKTKLFNIASAEAEPFGNLDKPDMYFQFYPDMYGGRPGSMASFSFRLLLAELPTHCGKPKESITRLFNLLATIRQILSNLKRGQCEDGNPMELSETDRSDSLRLWMGREVRVMHSIINSALAVRDYELAMDLLGQLCERDGAPRHALLSALGRLHLQMGNVSGAEVCFKEATETRKGPSGVRELIDKGLLSIAQSAFDEAYVYFQEASHLEPSNIMILNNMGVCLLYGGHLKEAIQVLESALSSNPVHALNESLLLNLCTLYDMESTKGRMKKFALLRQISRYQADAPTMILEKLYG</sequence>
<dbReference type="FunCoup" id="A0A6P7G9Q8">
    <property type="interactions" value="1144"/>
</dbReference>
<accession>A0A6P7G9Q8</accession>
<evidence type="ECO:0000313" key="2">
    <source>
        <dbReference type="RefSeq" id="XP_028141558.1"/>
    </source>
</evidence>
<gene>
    <name evidence="2" type="primary">LOC114335510</name>
</gene>
<dbReference type="Gene3D" id="1.25.40.10">
    <property type="entry name" value="Tetratricopeptide repeat domain"/>
    <property type="match status" value="1"/>
</dbReference>
<dbReference type="GO" id="GO:0030008">
    <property type="term" value="C:TRAPP complex"/>
    <property type="evidence" value="ECO:0007669"/>
    <property type="project" value="TreeGrafter"/>
</dbReference>
<protein>
    <submittedName>
        <fullName evidence="2">Trafficking protein particle complex subunit 12</fullName>
    </submittedName>
</protein>
<dbReference type="InterPro" id="IPR011990">
    <property type="entry name" value="TPR-like_helical_dom_sf"/>
</dbReference>
<dbReference type="InterPro" id="IPR019734">
    <property type="entry name" value="TPR_rpt"/>
</dbReference>
<dbReference type="OrthoDB" id="428342at2759"/>
<dbReference type="PANTHER" id="PTHR21581:SF6">
    <property type="entry name" value="TRAFFICKING PROTEIN PARTICLE COMPLEX SUBUNIT 12"/>
    <property type="match status" value="1"/>
</dbReference>
<proteinExistence type="predicted"/>
<name>A0A6P7G9Q8_DIAVI</name>
<reference evidence="2" key="1">
    <citation type="submission" date="2025-08" db="UniProtKB">
        <authorList>
            <consortium name="RefSeq"/>
        </authorList>
    </citation>
    <scope>IDENTIFICATION</scope>
    <source>
        <tissue evidence="2">Whole insect</tissue>
    </source>
</reference>
<organism evidence="2">
    <name type="scientific">Diabrotica virgifera virgifera</name>
    <name type="common">western corn rootworm</name>
    <dbReference type="NCBI Taxonomy" id="50390"/>
    <lineage>
        <taxon>Eukaryota</taxon>
        <taxon>Metazoa</taxon>
        <taxon>Ecdysozoa</taxon>
        <taxon>Arthropoda</taxon>
        <taxon>Hexapoda</taxon>
        <taxon>Insecta</taxon>
        <taxon>Pterygota</taxon>
        <taxon>Neoptera</taxon>
        <taxon>Endopterygota</taxon>
        <taxon>Coleoptera</taxon>
        <taxon>Polyphaga</taxon>
        <taxon>Cucujiformia</taxon>
        <taxon>Chrysomeloidea</taxon>
        <taxon>Chrysomelidae</taxon>
        <taxon>Galerucinae</taxon>
        <taxon>Diabroticina</taxon>
        <taxon>Diabroticites</taxon>
        <taxon>Diabrotica</taxon>
    </lineage>
</organism>
<dbReference type="SUPFAM" id="SSF48452">
    <property type="entry name" value="TPR-like"/>
    <property type="match status" value="1"/>
</dbReference>
<dbReference type="GO" id="GO:0005794">
    <property type="term" value="C:Golgi apparatus"/>
    <property type="evidence" value="ECO:0007669"/>
    <property type="project" value="TreeGrafter"/>
</dbReference>
<dbReference type="KEGG" id="dvv:114335510"/>
<dbReference type="AlphaFoldDB" id="A0A6P7G9Q8"/>
<dbReference type="PROSITE" id="PS50005">
    <property type="entry name" value="TPR"/>
    <property type="match status" value="1"/>
</dbReference>
<feature type="repeat" description="TPR" evidence="1">
    <location>
        <begin position="427"/>
        <end position="460"/>
    </location>
</feature>
<keyword evidence="1" id="KW-0802">TPR repeat</keyword>
<dbReference type="PANTHER" id="PTHR21581">
    <property type="entry name" value="D-ALANYL-D-ALANINE CARBOXYPEPTIDASE"/>
    <property type="match status" value="1"/>
</dbReference>
<dbReference type="Pfam" id="PF04733">
    <property type="entry name" value="Coatomer_E"/>
    <property type="match status" value="1"/>
</dbReference>
<evidence type="ECO:0000256" key="1">
    <source>
        <dbReference type="PROSITE-ProRule" id="PRU00339"/>
    </source>
</evidence>
<dbReference type="InParanoid" id="A0A6P7G9Q8"/>
<dbReference type="RefSeq" id="XP_028141558.1">
    <property type="nucleotide sequence ID" value="XM_028285757.1"/>
</dbReference>
<dbReference type="SMART" id="SM00028">
    <property type="entry name" value="TPR"/>
    <property type="match status" value="3"/>
</dbReference>